<name>A0A415G652_9FIRM</name>
<gene>
    <name evidence="1" type="ORF">DW068_10145</name>
</gene>
<dbReference type="AlphaFoldDB" id="A0A415G652"/>
<proteinExistence type="predicted"/>
<evidence type="ECO:0000313" key="1">
    <source>
        <dbReference type="EMBL" id="RHK38140.1"/>
    </source>
</evidence>
<dbReference type="EMBL" id="QRNJ01000038">
    <property type="protein sequence ID" value="RHK38140.1"/>
    <property type="molecule type" value="Genomic_DNA"/>
</dbReference>
<dbReference type="Proteomes" id="UP000283497">
    <property type="component" value="Unassembled WGS sequence"/>
</dbReference>
<dbReference type="RefSeq" id="WP_118314745.1">
    <property type="nucleotide sequence ID" value="NZ_JBGKNB010000003.1"/>
</dbReference>
<reference evidence="1 2" key="1">
    <citation type="submission" date="2018-08" db="EMBL/GenBank/DDBJ databases">
        <title>A genome reference for cultivated species of the human gut microbiota.</title>
        <authorList>
            <person name="Zou Y."/>
            <person name="Xue W."/>
            <person name="Luo G."/>
        </authorList>
    </citation>
    <scope>NUCLEOTIDE SEQUENCE [LARGE SCALE GENOMIC DNA]</scope>
    <source>
        <strain evidence="1 2">AF45-14BH</strain>
    </source>
</reference>
<evidence type="ECO:0000313" key="2">
    <source>
        <dbReference type="Proteomes" id="UP000283497"/>
    </source>
</evidence>
<sequence length="72" mass="8148">MNQEYALVPRAVVESERFYTMPVSAQALYFHAAVLTSHGAVEVPAMYDLIRRIGCSKEDLEILLQEGYVNNE</sequence>
<accession>A0A415G652</accession>
<organism evidence="1 2">
    <name type="scientific">Anaerobutyricum hallii</name>
    <dbReference type="NCBI Taxonomy" id="39488"/>
    <lineage>
        <taxon>Bacteria</taxon>
        <taxon>Bacillati</taxon>
        <taxon>Bacillota</taxon>
        <taxon>Clostridia</taxon>
        <taxon>Lachnospirales</taxon>
        <taxon>Lachnospiraceae</taxon>
        <taxon>Anaerobutyricum</taxon>
    </lineage>
</organism>
<protein>
    <submittedName>
        <fullName evidence="1">Uncharacterized protein</fullName>
    </submittedName>
</protein>
<comment type="caution">
    <text evidence="1">The sequence shown here is derived from an EMBL/GenBank/DDBJ whole genome shotgun (WGS) entry which is preliminary data.</text>
</comment>